<evidence type="ECO:0000256" key="5">
    <source>
        <dbReference type="ARBA" id="ARBA00023136"/>
    </source>
</evidence>
<evidence type="ECO:0000256" key="3">
    <source>
        <dbReference type="ARBA" id="ARBA00022989"/>
    </source>
</evidence>
<dbReference type="Proteomes" id="UP000694564">
    <property type="component" value="Chromosome 2"/>
</dbReference>
<evidence type="ECO:0000256" key="4">
    <source>
        <dbReference type="ARBA" id="ARBA00023054"/>
    </source>
</evidence>
<feature type="coiled-coil region" evidence="6">
    <location>
        <begin position="25"/>
        <end position="118"/>
    </location>
</feature>
<protein>
    <recommendedName>
        <fullName evidence="10">Transmembrane and coiled-coil domain-containing protein 5B</fullName>
    </recommendedName>
</protein>
<evidence type="ECO:0000313" key="9">
    <source>
        <dbReference type="Proteomes" id="UP000694564"/>
    </source>
</evidence>
<evidence type="ECO:0000256" key="1">
    <source>
        <dbReference type="ARBA" id="ARBA00004167"/>
    </source>
</evidence>
<dbReference type="AlphaFoldDB" id="A0A8D2AU64"/>
<reference evidence="8" key="2">
    <citation type="submission" date="2025-09" db="UniProtKB">
        <authorList>
            <consortium name="Ensembl"/>
        </authorList>
    </citation>
    <scope>IDENTIFICATION</scope>
</reference>
<comment type="subcellular location">
    <subcellularLocation>
        <location evidence="1">Membrane</location>
        <topology evidence="1">Single-pass membrane protein</topology>
    </subcellularLocation>
</comment>
<dbReference type="PANTHER" id="PTHR22422:SF1">
    <property type="entry name" value="TRANSMEMBRANE AND COILED-COIL DOMAIN-CONTAINING PROTEIN 5B"/>
    <property type="match status" value="1"/>
</dbReference>
<dbReference type="Pfam" id="PF14992">
    <property type="entry name" value="TMCO5"/>
    <property type="match status" value="2"/>
</dbReference>
<reference evidence="8" key="1">
    <citation type="submission" date="2025-08" db="UniProtKB">
        <authorList>
            <consortium name="Ensembl"/>
        </authorList>
    </citation>
    <scope>IDENTIFICATION</scope>
</reference>
<name>A0A8D2AU64_SCIVU</name>
<dbReference type="GeneTree" id="ENSGT00940000153380"/>
<dbReference type="Ensembl" id="ENSSVLT00005005326.1">
    <property type="protein sequence ID" value="ENSSVLP00005004832.1"/>
    <property type="gene ID" value="ENSSVLG00005003861.1"/>
</dbReference>
<evidence type="ECO:0000256" key="6">
    <source>
        <dbReference type="SAM" id="Coils"/>
    </source>
</evidence>
<evidence type="ECO:0008006" key="10">
    <source>
        <dbReference type="Google" id="ProtNLM"/>
    </source>
</evidence>
<dbReference type="InterPro" id="IPR026617">
    <property type="entry name" value="SMCO2/5"/>
</dbReference>
<sequence>MEEVGQNQLDDAHEMMEIPNLEVIKQNLDYLNSDLERDLQRLDEANQVLLRKIQEKEETIQSLERDITLSIGQAKEREEFNQIISEREDTLRDLELETAKLEKNNKILSRNVMELQKKVRRVLGLSILRSIAPNLLKRKVESDYQSVYQLCKDQAHYIKKYQEILKKMEKEEEMLLLEKEIFKAQNNSSQIVKPGSILVETIQSNMVRLTSLKLGHFRGLVFMVMIFIRLLGYVFFHLQYINPDLLVDALPLMMSRSSLKRLRDILFPFLTLEVDEVLPH</sequence>
<evidence type="ECO:0000313" key="8">
    <source>
        <dbReference type="Ensembl" id="ENSSVLP00005004832.1"/>
    </source>
</evidence>
<keyword evidence="4 6" id="KW-0175">Coiled coil</keyword>
<feature type="coiled-coil region" evidence="6">
    <location>
        <begin position="158"/>
        <end position="187"/>
    </location>
</feature>
<keyword evidence="9" id="KW-1185">Reference proteome</keyword>
<feature type="transmembrane region" description="Helical" evidence="7">
    <location>
        <begin position="217"/>
        <end position="236"/>
    </location>
</feature>
<dbReference type="PANTHER" id="PTHR22422">
    <property type="entry name" value="TRANSMEMBRANE AND COILED-COIL DOMAIN-CONTAINING PROTEIN 5B-RELATED"/>
    <property type="match status" value="1"/>
</dbReference>
<evidence type="ECO:0000256" key="7">
    <source>
        <dbReference type="SAM" id="Phobius"/>
    </source>
</evidence>
<accession>A0A8D2AU64</accession>
<proteinExistence type="predicted"/>
<evidence type="ECO:0000256" key="2">
    <source>
        <dbReference type="ARBA" id="ARBA00022692"/>
    </source>
</evidence>
<keyword evidence="5 7" id="KW-0472">Membrane</keyword>
<organism evidence="8 9">
    <name type="scientific">Sciurus vulgaris</name>
    <name type="common">Eurasian red squirrel</name>
    <dbReference type="NCBI Taxonomy" id="55149"/>
    <lineage>
        <taxon>Eukaryota</taxon>
        <taxon>Metazoa</taxon>
        <taxon>Chordata</taxon>
        <taxon>Craniata</taxon>
        <taxon>Vertebrata</taxon>
        <taxon>Euteleostomi</taxon>
        <taxon>Mammalia</taxon>
        <taxon>Eutheria</taxon>
        <taxon>Euarchontoglires</taxon>
        <taxon>Glires</taxon>
        <taxon>Rodentia</taxon>
        <taxon>Sciuromorpha</taxon>
        <taxon>Sciuridae</taxon>
        <taxon>Sciurinae</taxon>
        <taxon>Sciurini</taxon>
        <taxon>Sciurus</taxon>
    </lineage>
</organism>
<dbReference type="GO" id="GO:0016020">
    <property type="term" value="C:membrane"/>
    <property type="evidence" value="ECO:0007669"/>
    <property type="project" value="UniProtKB-SubCell"/>
</dbReference>
<keyword evidence="2 7" id="KW-0812">Transmembrane</keyword>
<keyword evidence="3 7" id="KW-1133">Transmembrane helix</keyword>